<keyword evidence="9" id="KW-0676">Redox-active center</keyword>
<evidence type="ECO:0000256" key="9">
    <source>
        <dbReference type="ARBA" id="ARBA00023284"/>
    </source>
</evidence>
<sequence length="275" mass="30333">MVELRRSSRTKGSNDSNGAKRSPDQEAGMEGPETKKAKSTTYQAPEELEVGDKIPDIVLKNQENEDVSLKKVATENKVVVIFAYPKASTPGCTKQACAYRDNYEELKKMAAVFGLSTDSPNSQKNFATKQSLPYDLLSDPKRELIGILGAKKDASSTKRSHWVFSNGKLVDKRIGVVPEASVTDAINSARDASEQKDEVAKQEEDEGEEEEEEEEEIDDDDDDDDFAGDDAEDPALEEIGQEDDAEYDEKTLKNDQPAEDDIDGGKEDLADVQDE</sequence>
<dbReference type="CDD" id="cd03017">
    <property type="entry name" value="PRX_BCP"/>
    <property type="match status" value="1"/>
</dbReference>
<evidence type="ECO:0000256" key="12">
    <source>
        <dbReference type="ARBA" id="ARBA00049091"/>
    </source>
</evidence>
<feature type="compositionally biased region" description="Acidic residues" evidence="14">
    <location>
        <begin position="203"/>
        <end position="247"/>
    </location>
</feature>
<dbReference type="AlphaFoldDB" id="A0A1G4JG27"/>
<evidence type="ECO:0000259" key="15">
    <source>
        <dbReference type="PROSITE" id="PS51352"/>
    </source>
</evidence>
<keyword evidence="17" id="KW-1185">Reference proteome</keyword>
<dbReference type="InterPro" id="IPR036249">
    <property type="entry name" value="Thioredoxin-like_sf"/>
</dbReference>
<dbReference type="SUPFAM" id="SSF52833">
    <property type="entry name" value="Thioredoxin-like"/>
    <property type="match status" value="1"/>
</dbReference>
<feature type="region of interest" description="Disordered" evidence="14">
    <location>
        <begin position="182"/>
        <end position="275"/>
    </location>
</feature>
<evidence type="ECO:0000256" key="14">
    <source>
        <dbReference type="SAM" id="MobiDB-lite"/>
    </source>
</evidence>
<dbReference type="GO" id="GO:0008379">
    <property type="term" value="F:thioredoxin peroxidase activity"/>
    <property type="evidence" value="ECO:0007669"/>
    <property type="project" value="EnsemblFungi"/>
</dbReference>
<organism evidence="16 17">
    <name type="scientific">Lachancea dasiensis</name>
    <dbReference type="NCBI Taxonomy" id="1072105"/>
    <lineage>
        <taxon>Eukaryota</taxon>
        <taxon>Fungi</taxon>
        <taxon>Dikarya</taxon>
        <taxon>Ascomycota</taxon>
        <taxon>Saccharomycotina</taxon>
        <taxon>Saccharomycetes</taxon>
        <taxon>Saccharomycetales</taxon>
        <taxon>Saccharomycetaceae</taxon>
        <taxon>Lachancea</taxon>
    </lineage>
</organism>
<dbReference type="EMBL" id="LT598455">
    <property type="protein sequence ID" value="SCU88945.1"/>
    <property type="molecule type" value="Genomic_DNA"/>
</dbReference>
<evidence type="ECO:0000256" key="13">
    <source>
        <dbReference type="ARBA" id="ARBA00077538"/>
    </source>
</evidence>
<proteinExistence type="inferred from homology"/>
<comment type="catalytic activity">
    <reaction evidence="12">
        <text>a hydroperoxide + [thioredoxin]-dithiol = an alcohol + [thioredoxin]-disulfide + H2O</text>
        <dbReference type="Rhea" id="RHEA:62620"/>
        <dbReference type="Rhea" id="RHEA-COMP:10698"/>
        <dbReference type="Rhea" id="RHEA-COMP:10700"/>
        <dbReference type="ChEBI" id="CHEBI:15377"/>
        <dbReference type="ChEBI" id="CHEBI:29950"/>
        <dbReference type="ChEBI" id="CHEBI:30879"/>
        <dbReference type="ChEBI" id="CHEBI:35924"/>
        <dbReference type="ChEBI" id="CHEBI:50058"/>
        <dbReference type="EC" id="1.11.1.24"/>
    </reaction>
</comment>
<protein>
    <recommendedName>
        <fullName evidence="3">thioredoxin-dependent peroxiredoxin</fullName>
        <ecNumber evidence="3">1.11.1.24</ecNumber>
    </recommendedName>
    <alternativeName>
        <fullName evidence="13">Nuclear thiol peroxidase</fullName>
    </alternativeName>
    <alternativeName>
        <fullName evidence="10">Thioredoxin peroxidase</fullName>
    </alternativeName>
</protein>
<evidence type="ECO:0000256" key="7">
    <source>
        <dbReference type="ARBA" id="ARBA00023157"/>
    </source>
</evidence>
<gene>
    <name evidence="16" type="ORF">LADA_0E12882G</name>
</gene>
<dbReference type="GO" id="GO:0005634">
    <property type="term" value="C:nucleus"/>
    <property type="evidence" value="ECO:0007669"/>
    <property type="project" value="UniProtKB-SubCell"/>
</dbReference>
<evidence type="ECO:0000256" key="5">
    <source>
        <dbReference type="ARBA" id="ARBA00022862"/>
    </source>
</evidence>
<evidence type="ECO:0000256" key="11">
    <source>
        <dbReference type="ARBA" id="ARBA00038489"/>
    </source>
</evidence>
<comment type="similarity">
    <text evidence="11">Belongs to the peroxiredoxin family. BCP/PrxQ subfamily.</text>
</comment>
<evidence type="ECO:0000256" key="8">
    <source>
        <dbReference type="ARBA" id="ARBA00023242"/>
    </source>
</evidence>
<dbReference type="Gene3D" id="3.40.30.10">
    <property type="entry name" value="Glutaredoxin"/>
    <property type="match status" value="1"/>
</dbReference>
<dbReference type="Proteomes" id="UP000190274">
    <property type="component" value="Chromosome E"/>
</dbReference>
<dbReference type="FunFam" id="3.40.30.10:FF:000157">
    <property type="entry name" value="DOT5p Nuclear thiol peroxidase"/>
    <property type="match status" value="1"/>
</dbReference>
<keyword evidence="4" id="KW-0575">Peroxidase</keyword>
<evidence type="ECO:0000256" key="1">
    <source>
        <dbReference type="ARBA" id="ARBA00004123"/>
    </source>
</evidence>
<dbReference type="GO" id="GO:0034599">
    <property type="term" value="P:cellular response to oxidative stress"/>
    <property type="evidence" value="ECO:0007669"/>
    <property type="project" value="EnsemblFungi"/>
</dbReference>
<feature type="region of interest" description="Disordered" evidence="14">
    <location>
        <begin position="1"/>
        <end position="53"/>
    </location>
</feature>
<evidence type="ECO:0000256" key="6">
    <source>
        <dbReference type="ARBA" id="ARBA00023002"/>
    </source>
</evidence>
<keyword evidence="7" id="KW-1015">Disulfide bond</keyword>
<dbReference type="PANTHER" id="PTHR42801:SF23">
    <property type="entry name" value="PEROXIREDOXIN DOT5"/>
    <property type="match status" value="1"/>
</dbReference>
<dbReference type="EC" id="1.11.1.24" evidence="3"/>
<keyword evidence="5" id="KW-0049">Antioxidant</keyword>
<feature type="domain" description="Thioredoxin" evidence="15">
    <location>
        <begin position="48"/>
        <end position="191"/>
    </location>
</feature>
<evidence type="ECO:0000256" key="3">
    <source>
        <dbReference type="ARBA" id="ARBA00013017"/>
    </source>
</evidence>
<evidence type="ECO:0000256" key="4">
    <source>
        <dbReference type="ARBA" id="ARBA00022559"/>
    </source>
</evidence>
<reference evidence="17" key="1">
    <citation type="submission" date="2016-03" db="EMBL/GenBank/DDBJ databases">
        <authorList>
            <person name="Devillers H."/>
        </authorList>
    </citation>
    <scope>NUCLEOTIDE SEQUENCE [LARGE SCALE GENOMIC DNA]</scope>
</reference>
<evidence type="ECO:0000256" key="10">
    <source>
        <dbReference type="ARBA" id="ARBA00032824"/>
    </source>
</evidence>
<dbReference type="PANTHER" id="PTHR42801">
    <property type="entry name" value="THIOREDOXIN-DEPENDENT PEROXIDE REDUCTASE"/>
    <property type="match status" value="1"/>
</dbReference>
<evidence type="ECO:0000313" key="16">
    <source>
        <dbReference type="EMBL" id="SCU88945.1"/>
    </source>
</evidence>
<comment type="subunit">
    <text evidence="2">Monomer.</text>
</comment>
<dbReference type="InterPro" id="IPR013766">
    <property type="entry name" value="Thioredoxin_domain"/>
</dbReference>
<dbReference type="InterPro" id="IPR050924">
    <property type="entry name" value="Peroxiredoxin_BCP/PrxQ"/>
</dbReference>
<dbReference type="GO" id="GO:0045454">
    <property type="term" value="P:cell redox homeostasis"/>
    <property type="evidence" value="ECO:0007669"/>
    <property type="project" value="EnsemblFungi"/>
</dbReference>
<keyword evidence="6" id="KW-0560">Oxidoreductase</keyword>
<dbReference type="Pfam" id="PF00578">
    <property type="entry name" value="AhpC-TSA"/>
    <property type="match status" value="1"/>
</dbReference>
<dbReference type="PROSITE" id="PS51352">
    <property type="entry name" value="THIOREDOXIN_2"/>
    <property type="match status" value="1"/>
</dbReference>
<comment type="subcellular location">
    <subcellularLocation>
        <location evidence="1">Nucleus</location>
    </subcellularLocation>
</comment>
<dbReference type="GO" id="GO:0005737">
    <property type="term" value="C:cytoplasm"/>
    <property type="evidence" value="ECO:0007669"/>
    <property type="project" value="TreeGrafter"/>
</dbReference>
<evidence type="ECO:0000256" key="2">
    <source>
        <dbReference type="ARBA" id="ARBA00011245"/>
    </source>
</evidence>
<accession>A0A1G4JG27</accession>
<dbReference type="InterPro" id="IPR000866">
    <property type="entry name" value="AhpC/TSA"/>
</dbReference>
<feature type="compositionally biased region" description="Basic and acidic residues" evidence="14">
    <location>
        <begin position="191"/>
        <end position="202"/>
    </location>
</feature>
<keyword evidence="8" id="KW-0539">Nucleus</keyword>
<dbReference type="STRING" id="1266660.A0A1G4JG27"/>
<evidence type="ECO:0000313" key="17">
    <source>
        <dbReference type="Proteomes" id="UP000190274"/>
    </source>
</evidence>
<dbReference type="OrthoDB" id="338622at2759"/>
<name>A0A1G4JG27_9SACH</name>
<feature type="compositionally biased region" description="Polar residues" evidence="14">
    <location>
        <begin position="10"/>
        <end position="19"/>
    </location>
</feature>